<gene>
    <name evidence="12" type="ORF">ACFQ2O_02985</name>
</gene>
<dbReference type="Gene3D" id="3.30.450.40">
    <property type="match status" value="1"/>
</dbReference>
<evidence type="ECO:0000256" key="10">
    <source>
        <dbReference type="ARBA" id="ARBA00023170"/>
    </source>
</evidence>
<reference evidence="13" key="1">
    <citation type="journal article" date="2019" name="Int. J. Syst. Evol. Microbiol.">
        <title>The Global Catalogue of Microorganisms (GCM) 10K type strain sequencing project: providing services to taxonomists for standard genome sequencing and annotation.</title>
        <authorList>
            <consortium name="The Broad Institute Genomics Platform"/>
            <consortium name="The Broad Institute Genome Sequencing Center for Infectious Disease"/>
            <person name="Wu L."/>
            <person name="Ma J."/>
        </authorList>
    </citation>
    <scope>NUCLEOTIDE SEQUENCE [LARGE SCALE GENOMIC DNA]</scope>
    <source>
        <strain evidence="13">JCM 31319</strain>
    </source>
</reference>
<dbReference type="PROSITE" id="PS50046">
    <property type="entry name" value="PHYTOCHROME_2"/>
    <property type="match status" value="1"/>
</dbReference>
<evidence type="ECO:0000313" key="12">
    <source>
        <dbReference type="EMBL" id="MFD1185157.1"/>
    </source>
</evidence>
<keyword evidence="2" id="KW-0597">Phosphoprotein</keyword>
<keyword evidence="6" id="KW-0418">Kinase</keyword>
<evidence type="ECO:0000256" key="4">
    <source>
        <dbReference type="ARBA" id="ARBA00022679"/>
    </source>
</evidence>
<dbReference type="SMART" id="SM00091">
    <property type="entry name" value="PAS"/>
    <property type="match status" value="1"/>
</dbReference>
<dbReference type="Pfam" id="PF08446">
    <property type="entry name" value="PAS_2"/>
    <property type="match status" value="1"/>
</dbReference>
<evidence type="ECO:0000256" key="3">
    <source>
        <dbReference type="ARBA" id="ARBA00022606"/>
    </source>
</evidence>
<evidence type="ECO:0000256" key="7">
    <source>
        <dbReference type="ARBA" id="ARBA00022840"/>
    </source>
</evidence>
<dbReference type="PANTHER" id="PTHR43065:SF10">
    <property type="entry name" value="PEROXIDE STRESS-ACTIVATED HISTIDINE KINASE MAK3"/>
    <property type="match status" value="1"/>
</dbReference>
<evidence type="ECO:0000256" key="6">
    <source>
        <dbReference type="ARBA" id="ARBA00022777"/>
    </source>
</evidence>
<keyword evidence="7" id="KW-0067">ATP-binding</keyword>
<protein>
    <submittedName>
        <fullName evidence="12">GAF domain-containing protein</fullName>
    </submittedName>
</protein>
<name>A0ABW3SMP0_9BACT</name>
<keyword evidence="3" id="KW-0716">Sensory transduction</keyword>
<dbReference type="EMBL" id="JBHTLD010000013">
    <property type="protein sequence ID" value="MFD1185157.1"/>
    <property type="molecule type" value="Genomic_DNA"/>
</dbReference>
<keyword evidence="5" id="KW-0547">Nucleotide-binding</keyword>
<feature type="domain" description="Phytochrome chromophore attachment site" evidence="11">
    <location>
        <begin position="157"/>
        <end position="315"/>
    </location>
</feature>
<evidence type="ECO:0000256" key="9">
    <source>
        <dbReference type="ARBA" id="ARBA00023012"/>
    </source>
</evidence>
<dbReference type="PRINTS" id="PR01033">
    <property type="entry name" value="PHYTOCHROME"/>
</dbReference>
<dbReference type="InterPro" id="IPR013515">
    <property type="entry name" value="Phytochrome_cen-reg"/>
</dbReference>
<dbReference type="Gene3D" id="3.30.450.20">
    <property type="entry name" value="PAS domain"/>
    <property type="match status" value="1"/>
</dbReference>
<dbReference type="InterPro" id="IPR013654">
    <property type="entry name" value="PAS_2"/>
</dbReference>
<dbReference type="Pfam" id="PF01590">
    <property type="entry name" value="GAF"/>
    <property type="match status" value="1"/>
</dbReference>
<dbReference type="RefSeq" id="WP_377522799.1">
    <property type="nucleotide sequence ID" value="NZ_JBHTLD010000013.1"/>
</dbReference>
<dbReference type="SUPFAM" id="SSF55781">
    <property type="entry name" value="GAF domain-like"/>
    <property type="match status" value="2"/>
</dbReference>
<keyword evidence="4" id="KW-0808">Transferase</keyword>
<dbReference type="SMART" id="SM00065">
    <property type="entry name" value="GAF"/>
    <property type="match status" value="1"/>
</dbReference>
<keyword evidence="10" id="KW-0675">Receptor</keyword>
<dbReference type="InterPro" id="IPR000014">
    <property type="entry name" value="PAS"/>
</dbReference>
<proteinExistence type="predicted"/>
<evidence type="ECO:0000256" key="2">
    <source>
        <dbReference type="ARBA" id="ARBA00022553"/>
    </source>
</evidence>
<dbReference type="InterPro" id="IPR001294">
    <property type="entry name" value="Phytochrome"/>
</dbReference>
<comment type="caution">
    <text evidence="12">The sequence shown here is derived from an EMBL/GenBank/DDBJ whole genome shotgun (WGS) entry which is preliminary data.</text>
</comment>
<dbReference type="Pfam" id="PF00360">
    <property type="entry name" value="PHY"/>
    <property type="match status" value="1"/>
</dbReference>
<dbReference type="InterPro" id="IPR016132">
    <property type="entry name" value="Phyto_chromo_attachment"/>
</dbReference>
<evidence type="ECO:0000259" key="11">
    <source>
        <dbReference type="PROSITE" id="PS50046"/>
    </source>
</evidence>
<dbReference type="InterPro" id="IPR029016">
    <property type="entry name" value="GAF-like_dom_sf"/>
</dbReference>
<dbReference type="SUPFAM" id="SSF55785">
    <property type="entry name" value="PYP-like sensor domain (PAS domain)"/>
    <property type="match status" value="1"/>
</dbReference>
<keyword evidence="8" id="KW-0157">Chromophore</keyword>
<accession>A0ABW3SMP0</accession>
<evidence type="ECO:0000256" key="8">
    <source>
        <dbReference type="ARBA" id="ARBA00022991"/>
    </source>
</evidence>
<keyword evidence="9" id="KW-0902">Two-component regulatory system</keyword>
<dbReference type="PANTHER" id="PTHR43065">
    <property type="entry name" value="SENSOR HISTIDINE KINASE"/>
    <property type="match status" value="1"/>
</dbReference>
<evidence type="ECO:0000313" key="13">
    <source>
        <dbReference type="Proteomes" id="UP001597094"/>
    </source>
</evidence>
<keyword evidence="1" id="KW-0600">Photoreceptor protein</keyword>
<dbReference type="InterPro" id="IPR043150">
    <property type="entry name" value="Phytochrome_PHY_sf"/>
</dbReference>
<dbReference type="Proteomes" id="UP001597094">
    <property type="component" value="Unassembled WGS sequence"/>
</dbReference>
<dbReference type="InterPro" id="IPR035965">
    <property type="entry name" value="PAS-like_dom_sf"/>
</dbReference>
<keyword evidence="13" id="KW-1185">Reference proteome</keyword>
<dbReference type="InterPro" id="IPR003018">
    <property type="entry name" value="GAF"/>
</dbReference>
<organism evidence="12 13">
    <name type="scientific">Pontibacter rugosus</name>
    <dbReference type="NCBI Taxonomy" id="1745966"/>
    <lineage>
        <taxon>Bacteria</taxon>
        <taxon>Pseudomonadati</taxon>
        <taxon>Bacteroidota</taxon>
        <taxon>Cytophagia</taxon>
        <taxon>Cytophagales</taxon>
        <taxon>Hymenobacteraceae</taxon>
        <taxon>Pontibacter</taxon>
    </lineage>
</organism>
<sequence>MEDKAATINITLEKNYDSEFCGSIPLHLVNLIQPHGMLLVLDKAQLIIKQASENSEQFLQISLDELLEQPLSTFLSKEQVDEIQAKIASQGNHGKIPYTLSFKAKEKLIDFTAIVHPSEDYVLVELEENTIKSSEIPFIGLYQHIKYITSLLKQAASTAEVAQTAAVELKKLTGFDRVLVYQFDPQWNGIVIAQAKEEDMLDYMDLRFPASDVPKQSRDLYFSNPYRLIPTRSYTPVRLIPIINPLTQRFTDLSDCNLRSVATVHLEYLKNLGITASMSLPLIINNKLWGLISCHHKTEMNPSYEMRSALELLSGILSAQLANKENEKAIMLRAQLRGIHAQIVEQLYSSPSFAEGLMSGTPYLHDLLSLTGAAILFEGGVWTSGNTPQHQEIKELVSWLRRNKIESVFATDNIGKDYGRSKEYKDIASGLIVLPINVDQGEFILGFRPEVLQTVSWGGDPNKAIQMEADGKTYHPRNSFETYKEIVKHTSLPWREEELEAAAALRSAVLEKIIKESY</sequence>
<dbReference type="Gene3D" id="3.30.450.270">
    <property type="match status" value="1"/>
</dbReference>
<evidence type="ECO:0000256" key="5">
    <source>
        <dbReference type="ARBA" id="ARBA00022741"/>
    </source>
</evidence>
<evidence type="ECO:0000256" key="1">
    <source>
        <dbReference type="ARBA" id="ARBA00022543"/>
    </source>
</evidence>